<dbReference type="Gene3D" id="3.40.50.720">
    <property type="entry name" value="NAD(P)-binding Rossmann-like Domain"/>
    <property type="match status" value="1"/>
</dbReference>
<dbReference type="GO" id="GO:0005829">
    <property type="term" value="C:cytosol"/>
    <property type="evidence" value="ECO:0007669"/>
    <property type="project" value="TreeGrafter"/>
</dbReference>
<evidence type="ECO:0000313" key="10">
    <source>
        <dbReference type="EMBL" id="PCS08511.1"/>
    </source>
</evidence>
<dbReference type="NCBIfam" id="NF002647">
    <property type="entry name" value="PRK02318.1-3"/>
    <property type="match status" value="1"/>
</dbReference>
<feature type="binding site" evidence="7">
    <location>
        <begin position="9"/>
        <end position="20"/>
    </location>
    <ligand>
        <name>NAD(+)</name>
        <dbReference type="ChEBI" id="CHEBI:57540"/>
    </ligand>
</feature>
<comment type="similarity">
    <text evidence="1 7">Belongs to the mannitol dehydrogenase family.</text>
</comment>
<dbReference type="InterPro" id="IPR023028">
    <property type="entry name" value="Mannitol_1_phos_5_DH"/>
</dbReference>
<dbReference type="EC" id="1.1.1.17" evidence="2 7"/>
<dbReference type="InterPro" id="IPR008927">
    <property type="entry name" value="6-PGluconate_DH-like_C_sf"/>
</dbReference>
<evidence type="ECO:0000256" key="4">
    <source>
        <dbReference type="ARBA" id="ARBA00023002"/>
    </source>
</evidence>
<dbReference type="InterPro" id="IPR000669">
    <property type="entry name" value="Mannitol_DH"/>
</dbReference>
<dbReference type="InterPro" id="IPR023027">
    <property type="entry name" value="Mannitol_DH_CS"/>
</dbReference>
<comment type="catalytic activity">
    <reaction evidence="6 7">
        <text>D-mannitol 1-phosphate + NAD(+) = beta-D-fructose 6-phosphate + NADH + H(+)</text>
        <dbReference type="Rhea" id="RHEA:19661"/>
        <dbReference type="ChEBI" id="CHEBI:15378"/>
        <dbReference type="ChEBI" id="CHEBI:57540"/>
        <dbReference type="ChEBI" id="CHEBI:57634"/>
        <dbReference type="ChEBI" id="CHEBI:57945"/>
        <dbReference type="ChEBI" id="CHEBI:61381"/>
        <dbReference type="EC" id="1.1.1.17"/>
    </reaction>
</comment>
<dbReference type="PANTHER" id="PTHR30524">
    <property type="entry name" value="MANNITOL-1-PHOSPHATE 5-DEHYDROGENASE"/>
    <property type="match status" value="1"/>
</dbReference>
<dbReference type="PRINTS" id="PR00084">
    <property type="entry name" value="MTLDHDRGNASE"/>
</dbReference>
<dbReference type="InterPro" id="IPR036291">
    <property type="entry name" value="NAD(P)-bd_dom_sf"/>
</dbReference>
<evidence type="ECO:0000256" key="3">
    <source>
        <dbReference type="ARBA" id="ARBA00016219"/>
    </source>
</evidence>
<keyword evidence="11" id="KW-1185">Reference proteome</keyword>
<dbReference type="GO" id="GO:0019592">
    <property type="term" value="P:mannitol catabolic process"/>
    <property type="evidence" value="ECO:0007669"/>
    <property type="project" value="TreeGrafter"/>
</dbReference>
<evidence type="ECO:0000256" key="7">
    <source>
        <dbReference type="HAMAP-Rule" id="MF_00196"/>
    </source>
</evidence>
<keyword evidence="5 7" id="KW-0520">NAD</keyword>
<dbReference type="InterPro" id="IPR013118">
    <property type="entry name" value="Mannitol_DH_C"/>
</dbReference>
<dbReference type="GO" id="GO:0008926">
    <property type="term" value="F:mannitol-1-phosphate 5-dehydrogenase activity"/>
    <property type="evidence" value="ECO:0007669"/>
    <property type="project" value="UniProtKB-UniRule"/>
</dbReference>
<gene>
    <name evidence="7" type="primary">mtlD</name>
    <name evidence="10" type="ORF">RU86_GL001536</name>
</gene>
<dbReference type="SUPFAM" id="SSF48179">
    <property type="entry name" value="6-phosphogluconate dehydrogenase C-terminal domain-like"/>
    <property type="match status" value="1"/>
</dbReference>
<evidence type="ECO:0000256" key="2">
    <source>
        <dbReference type="ARBA" id="ARBA00012939"/>
    </source>
</evidence>
<comment type="caution">
    <text evidence="10">The sequence shown here is derived from an EMBL/GenBank/DDBJ whole genome shotgun (WGS) entry which is preliminary data.</text>
</comment>
<evidence type="ECO:0000256" key="6">
    <source>
        <dbReference type="ARBA" id="ARBA00048615"/>
    </source>
</evidence>
<feature type="domain" description="Mannitol dehydrogenase C-terminal" evidence="9">
    <location>
        <begin position="211"/>
        <end position="373"/>
    </location>
</feature>
<sequence>MKGNKMKKAVHFGAGNIGRGFIGEVLHENEFAVTFVDVNETVIDALNARGSYEIELAEDAATRIPIHHVSGINNSKDPEAVVQAIKDAHIVTTAIGPNILPFIAELIAKGIQARRVGKIIAPIDFIACENMIGGSDFLKTKVISFLTEADIAYVDTYVGFPNAAVDRIVPGQTHVDPLFVVVEPFSEWVIDESQLKNTVIHLKGVHYARELEPFIERKLFSVNTGHATVAYHGAYYGYKTIDTALQDARVMTALVNTQKETRNLLLAKWELFDEAELLAYHEKIRGRFVNPHLSDDISRVARTPIRKLGYNERFIRPIRELNDRNLSFASHLSTAAKLFKYKDATDEQAVELQNRLATEPLQTVITAVTGLKDRSLVKALEASIIAL</sequence>
<organism evidence="10 11">
    <name type="scientific">Pseudolactococcus piscium</name>
    <dbReference type="NCBI Taxonomy" id="1364"/>
    <lineage>
        <taxon>Bacteria</taxon>
        <taxon>Bacillati</taxon>
        <taxon>Bacillota</taxon>
        <taxon>Bacilli</taxon>
        <taxon>Lactobacillales</taxon>
        <taxon>Streptococcaceae</taxon>
        <taxon>Pseudolactococcus</taxon>
    </lineage>
</organism>
<dbReference type="Pfam" id="PF08125">
    <property type="entry name" value="Mannitol_dh_C"/>
    <property type="match status" value="1"/>
</dbReference>
<dbReference type="AlphaFoldDB" id="A0A2A5S4Z1"/>
<dbReference type="Pfam" id="PF01232">
    <property type="entry name" value="Mannitol_dh"/>
    <property type="match status" value="1"/>
</dbReference>
<dbReference type="EMBL" id="JXJW01000003">
    <property type="protein sequence ID" value="PCS08511.1"/>
    <property type="molecule type" value="Genomic_DNA"/>
</dbReference>
<keyword evidence="4 7" id="KW-0560">Oxidoreductase</keyword>
<dbReference type="InterPro" id="IPR013131">
    <property type="entry name" value="Mannitol_DH_N"/>
</dbReference>
<name>A0A2A5S4Z1_9LACT</name>
<accession>A0A2A5S4Z1</accession>
<dbReference type="PANTHER" id="PTHR30524:SF0">
    <property type="entry name" value="ALTRONATE OXIDOREDUCTASE-RELATED"/>
    <property type="match status" value="1"/>
</dbReference>
<dbReference type="PROSITE" id="PS00974">
    <property type="entry name" value="MANNITOL_DHGENASE"/>
    <property type="match status" value="1"/>
</dbReference>
<reference evidence="10 11" key="1">
    <citation type="submission" date="2014-12" db="EMBL/GenBank/DDBJ databases">
        <title>Draft genome sequences of 10 type strains of Lactococcus.</title>
        <authorList>
            <person name="Sun Z."/>
            <person name="Zhong Z."/>
            <person name="Liu W."/>
            <person name="Zhang W."/>
            <person name="Zhang H."/>
        </authorList>
    </citation>
    <scope>NUCLEOTIDE SEQUENCE [LARGE SCALE GENOMIC DNA]</scope>
    <source>
        <strain evidence="10 11">DSM 6634</strain>
    </source>
</reference>
<dbReference type="InterPro" id="IPR013328">
    <property type="entry name" value="6PGD_dom2"/>
</dbReference>
<evidence type="ECO:0000259" key="9">
    <source>
        <dbReference type="Pfam" id="PF08125"/>
    </source>
</evidence>
<dbReference type="Proteomes" id="UP000218282">
    <property type="component" value="Unassembled WGS sequence"/>
</dbReference>
<dbReference type="Gene3D" id="1.10.1040.10">
    <property type="entry name" value="N-(1-d-carboxylethyl)-l-norvaline Dehydrogenase, domain 2"/>
    <property type="match status" value="1"/>
</dbReference>
<protein>
    <recommendedName>
        <fullName evidence="3 7">Mannitol-1-phosphate 5-dehydrogenase</fullName>
        <ecNumber evidence="2 7">1.1.1.17</ecNumber>
    </recommendedName>
</protein>
<proteinExistence type="inferred from homology"/>
<evidence type="ECO:0000313" key="11">
    <source>
        <dbReference type="Proteomes" id="UP000218282"/>
    </source>
</evidence>
<evidence type="ECO:0000256" key="5">
    <source>
        <dbReference type="ARBA" id="ARBA00023027"/>
    </source>
</evidence>
<feature type="domain" description="Mannitol dehydrogenase N-terminal" evidence="8">
    <location>
        <begin position="8"/>
        <end position="203"/>
    </location>
</feature>
<evidence type="ECO:0000259" key="8">
    <source>
        <dbReference type="Pfam" id="PF01232"/>
    </source>
</evidence>
<dbReference type="HAMAP" id="MF_00196">
    <property type="entry name" value="Mannitol_dehydrog"/>
    <property type="match status" value="1"/>
</dbReference>
<dbReference type="SUPFAM" id="SSF51735">
    <property type="entry name" value="NAD(P)-binding Rossmann-fold domains"/>
    <property type="match status" value="1"/>
</dbReference>
<dbReference type="NCBIfam" id="NF002652">
    <property type="entry name" value="PRK02318.2-5"/>
    <property type="match status" value="1"/>
</dbReference>
<evidence type="ECO:0000256" key="1">
    <source>
        <dbReference type="ARBA" id="ARBA00006541"/>
    </source>
</evidence>